<keyword evidence="7" id="KW-0902">Two-component regulatory system</keyword>
<evidence type="ECO:0000313" key="11">
    <source>
        <dbReference type="EMBL" id="WAL59924.1"/>
    </source>
</evidence>
<keyword evidence="8" id="KW-0472">Membrane</keyword>
<dbReference type="EC" id="2.7.13.3" evidence="3"/>
<dbReference type="CDD" id="cd00075">
    <property type="entry name" value="HATPase"/>
    <property type="match status" value="1"/>
</dbReference>
<evidence type="ECO:0000256" key="2">
    <source>
        <dbReference type="ARBA" id="ARBA00004370"/>
    </source>
</evidence>
<dbReference type="RefSeq" id="WP_268609738.1">
    <property type="nucleotide sequence ID" value="NZ_CP113797.1"/>
</dbReference>
<dbReference type="InterPro" id="IPR003660">
    <property type="entry name" value="HAMP_dom"/>
</dbReference>
<proteinExistence type="predicted"/>
<dbReference type="Gene3D" id="3.30.565.10">
    <property type="entry name" value="Histidine kinase-like ATPase, C-terminal domain"/>
    <property type="match status" value="1"/>
</dbReference>
<dbReference type="InterPro" id="IPR050736">
    <property type="entry name" value="Sensor_HK_Regulatory"/>
</dbReference>
<keyword evidence="12" id="KW-1185">Reference proteome</keyword>
<organism evidence="11 12">
    <name type="scientific">Thermocoleostomius sinensis A174</name>
    <dbReference type="NCBI Taxonomy" id="2016057"/>
    <lineage>
        <taxon>Bacteria</taxon>
        <taxon>Bacillati</taxon>
        <taxon>Cyanobacteriota</taxon>
        <taxon>Cyanophyceae</taxon>
        <taxon>Oculatellales</taxon>
        <taxon>Oculatellaceae</taxon>
        <taxon>Thermocoleostomius</taxon>
    </lineage>
</organism>
<evidence type="ECO:0000256" key="3">
    <source>
        <dbReference type="ARBA" id="ARBA00012438"/>
    </source>
</evidence>
<keyword evidence="6 11" id="KW-0418">Kinase</keyword>
<dbReference type="SUPFAM" id="SSF158472">
    <property type="entry name" value="HAMP domain-like"/>
    <property type="match status" value="1"/>
</dbReference>
<dbReference type="InterPro" id="IPR003661">
    <property type="entry name" value="HisK_dim/P_dom"/>
</dbReference>
<dbReference type="Gene3D" id="1.10.287.130">
    <property type="match status" value="1"/>
</dbReference>
<dbReference type="InterPro" id="IPR005467">
    <property type="entry name" value="His_kinase_dom"/>
</dbReference>
<dbReference type="PANTHER" id="PTHR43711:SF1">
    <property type="entry name" value="HISTIDINE KINASE 1"/>
    <property type="match status" value="1"/>
</dbReference>
<evidence type="ECO:0000259" key="10">
    <source>
        <dbReference type="PROSITE" id="PS50885"/>
    </source>
</evidence>
<evidence type="ECO:0000256" key="1">
    <source>
        <dbReference type="ARBA" id="ARBA00000085"/>
    </source>
</evidence>
<keyword evidence="8" id="KW-1133">Transmembrane helix</keyword>
<feature type="transmembrane region" description="Helical" evidence="8">
    <location>
        <begin position="12"/>
        <end position="33"/>
    </location>
</feature>
<evidence type="ECO:0000256" key="8">
    <source>
        <dbReference type="SAM" id="Phobius"/>
    </source>
</evidence>
<feature type="domain" description="Histidine kinase" evidence="9">
    <location>
        <begin position="151"/>
        <end position="363"/>
    </location>
</feature>
<dbReference type="Pfam" id="PF02518">
    <property type="entry name" value="HATPase_c"/>
    <property type="match status" value="1"/>
</dbReference>
<reference evidence="11" key="1">
    <citation type="submission" date="2022-12" db="EMBL/GenBank/DDBJ databases">
        <title>Polyphasic identification of a Novel Hot-Spring Cyanobacterium Ocullathermofonsia sinensis gen nov. sp. nov. and Genomic Insights on its Adaptations to the Thermal Habitat.</title>
        <authorList>
            <person name="Daroch M."/>
            <person name="Tang J."/>
            <person name="Jiang Y."/>
        </authorList>
    </citation>
    <scope>NUCLEOTIDE SEQUENCE</scope>
    <source>
        <strain evidence="11">PKUAC-SCTA174</strain>
    </source>
</reference>
<comment type="catalytic activity">
    <reaction evidence="1">
        <text>ATP + protein L-histidine = ADP + protein N-phospho-L-histidine.</text>
        <dbReference type="EC" id="2.7.13.3"/>
    </reaction>
</comment>
<dbReference type="CDD" id="cd00082">
    <property type="entry name" value="HisKA"/>
    <property type="match status" value="1"/>
</dbReference>
<keyword evidence="4" id="KW-0597">Phosphoprotein</keyword>
<dbReference type="SUPFAM" id="SSF47384">
    <property type="entry name" value="Homodimeric domain of signal transducing histidine kinase"/>
    <property type="match status" value="1"/>
</dbReference>
<dbReference type="PROSITE" id="PS50885">
    <property type="entry name" value="HAMP"/>
    <property type="match status" value="1"/>
</dbReference>
<dbReference type="InterPro" id="IPR004358">
    <property type="entry name" value="Sig_transdc_His_kin-like_C"/>
</dbReference>
<dbReference type="Pfam" id="PF00672">
    <property type="entry name" value="HAMP"/>
    <property type="match status" value="1"/>
</dbReference>
<dbReference type="PANTHER" id="PTHR43711">
    <property type="entry name" value="TWO-COMPONENT HISTIDINE KINASE"/>
    <property type="match status" value="1"/>
</dbReference>
<sequence>MPMRLGLQTRLLISHLLVMLTGLISFLIISNAASQHLFSGHLADLEDAGLIIRSTRLVLFAGFQAAWHGSSLIAMCVGTLAATGLSYWIAQRITQPLNQMERIARQFAAGQFDEQVPPSSIPELDRLGNSFNRLAVSLEDVEMRRRELIGEVTHELRTPLTIVRGYLEAFANQQIAPTPKIYTLMVRETKRLERLVNHLQELSKAEAGHLTLNLQPIALPTLLGNLMQQFSTQVLEDELVLQMDCPPNLPPVLADYDRLEQILVNLIGNALRHTRRGSITLQAWEDAHQVWVAVQDTGTGIAPDELPHVFERFWRSRQNRQDAKGTGIGLAITKRLVELQGGQIEVESQLGQGSTFRFSLPIA</sequence>
<protein>
    <recommendedName>
        <fullName evidence="3">histidine kinase</fullName>
        <ecNumber evidence="3">2.7.13.3</ecNumber>
    </recommendedName>
</protein>
<dbReference type="Gene3D" id="6.10.340.10">
    <property type="match status" value="1"/>
</dbReference>
<evidence type="ECO:0000259" key="9">
    <source>
        <dbReference type="PROSITE" id="PS50109"/>
    </source>
</evidence>
<evidence type="ECO:0000256" key="4">
    <source>
        <dbReference type="ARBA" id="ARBA00022553"/>
    </source>
</evidence>
<dbReference type="Proteomes" id="UP001163152">
    <property type="component" value="Chromosome"/>
</dbReference>
<dbReference type="SMART" id="SM00387">
    <property type="entry name" value="HATPase_c"/>
    <property type="match status" value="1"/>
</dbReference>
<dbReference type="InterPro" id="IPR036890">
    <property type="entry name" value="HATPase_C_sf"/>
</dbReference>
<name>A0A9E8ZDI8_9CYAN</name>
<dbReference type="GO" id="GO:0016020">
    <property type="term" value="C:membrane"/>
    <property type="evidence" value="ECO:0007669"/>
    <property type="project" value="UniProtKB-SubCell"/>
</dbReference>
<dbReference type="InterPro" id="IPR036097">
    <property type="entry name" value="HisK_dim/P_sf"/>
</dbReference>
<evidence type="ECO:0000256" key="5">
    <source>
        <dbReference type="ARBA" id="ARBA00022679"/>
    </source>
</evidence>
<dbReference type="EMBL" id="CP113797">
    <property type="protein sequence ID" value="WAL59924.1"/>
    <property type="molecule type" value="Genomic_DNA"/>
</dbReference>
<accession>A0A9E8ZDI8</accession>
<dbReference type="CDD" id="cd06225">
    <property type="entry name" value="HAMP"/>
    <property type="match status" value="1"/>
</dbReference>
<dbReference type="AlphaFoldDB" id="A0A9E8ZDI8"/>
<gene>
    <name evidence="11" type="ORF">OXH18_22570</name>
</gene>
<feature type="transmembrane region" description="Helical" evidence="8">
    <location>
        <begin position="65"/>
        <end position="90"/>
    </location>
</feature>
<dbReference type="PRINTS" id="PR00344">
    <property type="entry name" value="BCTRLSENSOR"/>
</dbReference>
<comment type="subcellular location">
    <subcellularLocation>
        <location evidence="2">Membrane</location>
    </subcellularLocation>
</comment>
<keyword evidence="5" id="KW-0808">Transferase</keyword>
<dbReference type="Pfam" id="PF00512">
    <property type="entry name" value="HisKA"/>
    <property type="match status" value="1"/>
</dbReference>
<dbReference type="SMART" id="SM00304">
    <property type="entry name" value="HAMP"/>
    <property type="match status" value="1"/>
</dbReference>
<feature type="domain" description="HAMP" evidence="10">
    <location>
        <begin position="91"/>
        <end position="143"/>
    </location>
</feature>
<evidence type="ECO:0000256" key="7">
    <source>
        <dbReference type="ARBA" id="ARBA00023012"/>
    </source>
</evidence>
<dbReference type="InterPro" id="IPR003594">
    <property type="entry name" value="HATPase_dom"/>
</dbReference>
<dbReference type="GO" id="GO:0000155">
    <property type="term" value="F:phosphorelay sensor kinase activity"/>
    <property type="evidence" value="ECO:0007669"/>
    <property type="project" value="InterPro"/>
</dbReference>
<dbReference type="PROSITE" id="PS50109">
    <property type="entry name" value="HIS_KIN"/>
    <property type="match status" value="1"/>
</dbReference>
<dbReference type="KEGG" id="tsin:OXH18_22570"/>
<evidence type="ECO:0000313" key="12">
    <source>
        <dbReference type="Proteomes" id="UP001163152"/>
    </source>
</evidence>
<dbReference type="FunFam" id="3.30.565.10:FF:000006">
    <property type="entry name" value="Sensor histidine kinase WalK"/>
    <property type="match status" value="1"/>
</dbReference>
<dbReference type="SMART" id="SM00388">
    <property type="entry name" value="HisKA"/>
    <property type="match status" value="1"/>
</dbReference>
<keyword evidence="8" id="KW-0812">Transmembrane</keyword>
<evidence type="ECO:0000256" key="6">
    <source>
        <dbReference type="ARBA" id="ARBA00022777"/>
    </source>
</evidence>
<dbReference type="SUPFAM" id="SSF55874">
    <property type="entry name" value="ATPase domain of HSP90 chaperone/DNA topoisomerase II/histidine kinase"/>
    <property type="match status" value="1"/>
</dbReference>